<keyword evidence="1" id="KW-0175">Coiled coil</keyword>
<protein>
    <submittedName>
        <fullName evidence="2">Uncharacterized protein</fullName>
    </submittedName>
</protein>
<evidence type="ECO:0000313" key="2">
    <source>
        <dbReference type="EMBL" id="RAK27075.1"/>
    </source>
</evidence>
<dbReference type="EMBL" id="QLMK01000011">
    <property type="protein sequence ID" value="RAK27075.1"/>
    <property type="molecule type" value="Genomic_DNA"/>
</dbReference>
<accession>A0A364JTF6</accession>
<gene>
    <name evidence="2" type="ORF">C7374_11169</name>
</gene>
<organism evidence="2 3">
    <name type="scientific">Falsochrobactrum ovis</name>
    <dbReference type="NCBI Taxonomy" id="1293442"/>
    <lineage>
        <taxon>Bacteria</taxon>
        <taxon>Pseudomonadati</taxon>
        <taxon>Pseudomonadota</taxon>
        <taxon>Alphaproteobacteria</taxon>
        <taxon>Hyphomicrobiales</taxon>
        <taxon>Brucellaceae</taxon>
        <taxon>Falsochrobactrum</taxon>
    </lineage>
</organism>
<comment type="caution">
    <text evidence="2">The sequence shown here is derived from an EMBL/GenBank/DDBJ whole genome shotgun (WGS) entry which is preliminary data.</text>
</comment>
<feature type="coiled-coil region" evidence="1">
    <location>
        <begin position="89"/>
        <end position="135"/>
    </location>
</feature>
<dbReference type="OrthoDB" id="8372964at2"/>
<evidence type="ECO:0000256" key="1">
    <source>
        <dbReference type="SAM" id="Coils"/>
    </source>
</evidence>
<proteinExistence type="predicted"/>
<dbReference type="AlphaFoldDB" id="A0A364JTF6"/>
<name>A0A364JTF6_9HYPH</name>
<evidence type="ECO:0000313" key="3">
    <source>
        <dbReference type="Proteomes" id="UP000249453"/>
    </source>
</evidence>
<keyword evidence="3" id="KW-1185">Reference proteome</keyword>
<dbReference type="Proteomes" id="UP000249453">
    <property type="component" value="Unassembled WGS sequence"/>
</dbReference>
<sequence>MGCKEFQSMEHQLASERKVMSSCELVDRAGQYVRDMTEKEARGWGDHSRALKRLSRRYGLSYWTLNNLRIGRSKTVEASVFSRVRSAYLDFCERQIAQLQHELELERAVSSDADMEDLVGEASQLLAKVRQEKEASASLHRAKVRR</sequence>
<reference evidence="2 3" key="1">
    <citation type="submission" date="2018-06" db="EMBL/GenBank/DDBJ databases">
        <title>Genomic Encyclopedia of Type Strains, Phase IV (KMG-IV): sequencing the most valuable type-strain genomes for metagenomic binning, comparative biology and taxonomic classification.</title>
        <authorList>
            <person name="Goeker M."/>
        </authorList>
    </citation>
    <scope>NUCLEOTIDE SEQUENCE [LARGE SCALE GENOMIC DNA]</scope>
    <source>
        <strain evidence="2 3">DSM 26720</strain>
    </source>
</reference>